<organism evidence="2 3">
    <name type="scientific">Rhodococcus spelaei</name>
    <dbReference type="NCBI Taxonomy" id="2546320"/>
    <lineage>
        <taxon>Bacteria</taxon>
        <taxon>Bacillati</taxon>
        <taxon>Actinomycetota</taxon>
        <taxon>Actinomycetes</taxon>
        <taxon>Mycobacteriales</taxon>
        <taxon>Nocardiaceae</taxon>
        <taxon>Rhodococcus</taxon>
    </lineage>
</organism>
<dbReference type="Pfam" id="PF12697">
    <property type="entry name" value="Abhydrolase_6"/>
    <property type="match status" value="1"/>
</dbReference>
<dbReference type="PRINTS" id="PR00111">
    <property type="entry name" value="ABHYDROLASE"/>
</dbReference>
<dbReference type="SUPFAM" id="SSF53474">
    <property type="entry name" value="alpha/beta-Hydrolases"/>
    <property type="match status" value="1"/>
</dbReference>
<comment type="caution">
    <text evidence="2">The sequence shown here is derived from an EMBL/GenBank/DDBJ whole genome shotgun (WGS) entry which is preliminary data.</text>
</comment>
<dbReference type="InterPro" id="IPR000073">
    <property type="entry name" value="AB_hydrolase_1"/>
</dbReference>
<accession>A0A541B1Q2</accession>
<evidence type="ECO:0000259" key="1">
    <source>
        <dbReference type="Pfam" id="PF12697"/>
    </source>
</evidence>
<sequence>MAHPSVLDFTTTPSGVDFFRKYDRVLEKWPIGTVGLDLDSEYGTTRVNACGPVDAPPVLLLPGAGATSTVWFANAAALAERYRVLAVDLMGDAGRSAASGRRIRGVDDLLGWIDTVAQGTGLDSFAVVGHSYGAMIALAYALGRPDRVRKMALLDPNSCFAGMRPGYLARAVPLLVRPTEKRERHFIRWETDRREVDESWLDLIACGTASFPKSKTVVPKRPSREAVSALTVDTTVILAAESRVHDSKSVAAAIGASAPRLRTCVIEGATHHTMPMSPATAVSEAILAAIDGPR</sequence>
<name>A0A541B1Q2_9NOCA</name>
<dbReference type="RefSeq" id="WP_142101479.1">
    <property type="nucleotide sequence ID" value="NZ_VIGH01000008.1"/>
</dbReference>
<keyword evidence="3" id="KW-1185">Reference proteome</keyword>
<dbReference type="OrthoDB" id="5513277at2"/>
<proteinExistence type="predicted"/>
<gene>
    <name evidence="2" type="ORF">FK531_17130</name>
</gene>
<reference evidence="2 3" key="1">
    <citation type="submission" date="2019-06" db="EMBL/GenBank/DDBJ databases">
        <title>Rhodococcus spaelei sp. nov., isolated from a cave.</title>
        <authorList>
            <person name="Lee S.D."/>
        </authorList>
    </citation>
    <scope>NUCLEOTIDE SEQUENCE [LARGE SCALE GENOMIC DNA]</scope>
    <source>
        <strain evidence="2 3">C9-5</strain>
    </source>
</reference>
<evidence type="ECO:0000313" key="2">
    <source>
        <dbReference type="EMBL" id="TQF66252.1"/>
    </source>
</evidence>
<dbReference type="Gene3D" id="3.40.50.1820">
    <property type="entry name" value="alpha/beta hydrolase"/>
    <property type="match status" value="1"/>
</dbReference>
<dbReference type="InterPro" id="IPR029058">
    <property type="entry name" value="AB_hydrolase_fold"/>
</dbReference>
<feature type="domain" description="AB hydrolase-1" evidence="1">
    <location>
        <begin position="58"/>
        <end position="282"/>
    </location>
</feature>
<dbReference type="PANTHER" id="PTHR43194">
    <property type="entry name" value="HYDROLASE ALPHA/BETA FOLD FAMILY"/>
    <property type="match status" value="1"/>
</dbReference>
<dbReference type="Proteomes" id="UP000316256">
    <property type="component" value="Unassembled WGS sequence"/>
</dbReference>
<evidence type="ECO:0000313" key="3">
    <source>
        <dbReference type="Proteomes" id="UP000316256"/>
    </source>
</evidence>
<dbReference type="GO" id="GO:0016787">
    <property type="term" value="F:hydrolase activity"/>
    <property type="evidence" value="ECO:0007669"/>
    <property type="project" value="UniProtKB-KW"/>
</dbReference>
<dbReference type="InterPro" id="IPR050228">
    <property type="entry name" value="Carboxylesterase_BioH"/>
</dbReference>
<protein>
    <submittedName>
        <fullName evidence="2">Alpha/beta hydrolase</fullName>
    </submittedName>
</protein>
<dbReference type="AlphaFoldDB" id="A0A541B1Q2"/>
<dbReference type="PANTHER" id="PTHR43194:SF5">
    <property type="entry name" value="PIMELOYL-[ACYL-CARRIER PROTEIN] METHYL ESTER ESTERASE"/>
    <property type="match status" value="1"/>
</dbReference>
<dbReference type="EMBL" id="VIGH01000008">
    <property type="protein sequence ID" value="TQF66252.1"/>
    <property type="molecule type" value="Genomic_DNA"/>
</dbReference>
<keyword evidence="2" id="KW-0378">Hydrolase</keyword>